<evidence type="ECO:0000256" key="8">
    <source>
        <dbReference type="ARBA" id="ARBA00023211"/>
    </source>
</evidence>
<dbReference type="InterPro" id="IPR019780">
    <property type="entry name" value="Germin_Mn-BS"/>
</dbReference>
<keyword evidence="6 12" id="KW-0732">Signal</keyword>
<dbReference type="SMART" id="SM00835">
    <property type="entry name" value="Cupin_1"/>
    <property type="match status" value="1"/>
</dbReference>
<dbReference type="PRINTS" id="PR00325">
    <property type="entry name" value="GERMIN"/>
</dbReference>
<feature type="binding site" evidence="9">
    <location>
        <position position="121"/>
    </location>
    <ligand>
        <name>oxalate</name>
        <dbReference type="ChEBI" id="CHEBI:30623"/>
    </ligand>
</feature>
<feature type="binding site" evidence="10">
    <location>
        <position position="116"/>
    </location>
    <ligand>
        <name>Mn(2+)</name>
        <dbReference type="ChEBI" id="CHEBI:29035"/>
    </ligand>
</feature>
<keyword evidence="5 9" id="KW-0479">Metal-binding</keyword>
<feature type="signal peptide" evidence="12">
    <location>
        <begin position="1"/>
        <end position="24"/>
    </location>
</feature>
<feature type="disulfide bond" evidence="11">
    <location>
        <begin position="34"/>
        <end position="52"/>
    </location>
</feature>
<dbReference type="EMBL" id="DUZY01000003">
    <property type="protein sequence ID" value="DAD30352.1"/>
    <property type="molecule type" value="Genomic_DNA"/>
</dbReference>
<feature type="binding site" evidence="10">
    <location>
        <position position="114"/>
    </location>
    <ligand>
        <name>Mn(2+)</name>
        <dbReference type="ChEBI" id="CHEBI:29035"/>
    </ligand>
</feature>
<feature type="chain" id="PRO_5033105302" description="Germin-like protein" evidence="12">
    <location>
        <begin position="25"/>
        <end position="234"/>
    </location>
</feature>
<evidence type="ECO:0000256" key="9">
    <source>
        <dbReference type="PIRSR" id="PIRSR601929-1"/>
    </source>
</evidence>
<dbReference type="InterPro" id="IPR006045">
    <property type="entry name" value="Cupin_1"/>
</dbReference>
<keyword evidence="15" id="KW-1185">Reference proteome</keyword>
<dbReference type="Proteomes" id="UP000607653">
    <property type="component" value="Unassembled WGS sequence"/>
</dbReference>
<dbReference type="SUPFAM" id="SSF51182">
    <property type="entry name" value="RmlC-like cupins"/>
    <property type="match status" value="1"/>
</dbReference>
<evidence type="ECO:0000256" key="2">
    <source>
        <dbReference type="ARBA" id="ARBA00007456"/>
    </source>
</evidence>
<evidence type="ECO:0000256" key="7">
    <source>
        <dbReference type="ARBA" id="ARBA00023157"/>
    </source>
</evidence>
<dbReference type="Gene3D" id="2.60.120.10">
    <property type="entry name" value="Jelly Rolls"/>
    <property type="match status" value="1"/>
</dbReference>
<dbReference type="InterPro" id="IPR014710">
    <property type="entry name" value="RmlC-like_jellyroll"/>
</dbReference>
<feature type="binding site" evidence="10">
    <location>
        <position position="121"/>
    </location>
    <ligand>
        <name>Mn(2+)</name>
        <dbReference type="ChEBI" id="CHEBI:29035"/>
    </ligand>
</feature>
<keyword evidence="8 9" id="KW-0464">Manganese</keyword>
<gene>
    <name evidence="14" type="ORF">HUJ06_009203</name>
</gene>
<dbReference type="PROSITE" id="PS00725">
    <property type="entry name" value="GERMIN"/>
    <property type="match status" value="1"/>
</dbReference>
<dbReference type="CDD" id="cd02241">
    <property type="entry name" value="cupin_OxOx"/>
    <property type="match status" value="1"/>
</dbReference>
<organism evidence="14 15">
    <name type="scientific">Nelumbo nucifera</name>
    <name type="common">Sacred lotus</name>
    <dbReference type="NCBI Taxonomy" id="4432"/>
    <lineage>
        <taxon>Eukaryota</taxon>
        <taxon>Viridiplantae</taxon>
        <taxon>Streptophyta</taxon>
        <taxon>Embryophyta</taxon>
        <taxon>Tracheophyta</taxon>
        <taxon>Spermatophyta</taxon>
        <taxon>Magnoliopsida</taxon>
        <taxon>Proteales</taxon>
        <taxon>Nelumbonaceae</taxon>
        <taxon>Nelumbo</taxon>
    </lineage>
</organism>
<evidence type="ECO:0000256" key="1">
    <source>
        <dbReference type="ARBA" id="ARBA00004271"/>
    </source>
</evidence>
<comment type="subcellular location">
    <subcellularLocation>
        <location evidence="1 12">Secreted</location>
        <location evidence="1 12">Extracellular space</location>
        <location evidence="1 12">Apoplast</location>
    </subcellularLocation>
</comment>
<dbReference type="GO" id="GO:0048046">
    <property type="term" value="C:apoplast"/>
    <property type="evidence" value="ECO:0007669"/>
    <property type="project" value="UniProtKB-SubCell"/>
</dbReference>
<comment type="similarity">
    <text evidence="2 12">Belongs to the germin family.</text>
</comment>
<dbReference type="GO" id="GO:0010497">
    <property type="term" value="P:plasmodesmata-mediated intercellular transport"/>
    <property type="evidence" value="ECO:0007669"/>
    <property type="project" value="UniProtKB-ARBA"/>
</dbReference>
<evidence type="ECO:0000256" key="3">
    <source>
        <dbReference type="ARBA" id="ARBA00022523"/>
    </source>
</evidence>
<dbReference type="GO" id="GO:2000280">
    <property type="term" value="P:regulation of root development"/>
    <property type="evidence" value="ECO:0007669"/>
    <property type="project" value="UniProtKB-ARBA"/>
</dbReference>
<dbReference type="InterPro" id="IPR001929">
    <property type="entry name" value="Germin"/>
</dbReference>
<feature type="binding site" evidence="9">
    <location>
        <position position="116"/>
    </location>
    <ligand>
        <name>oxalate</name>
        <dbReference type="ChEBI" id="CHEBI:30623"/>
    </ligand>
</feature>
<keyword evidence="3 12" id="KW-0052">Apoplast</keyword>
<comment type="caution">
    <text evidence="14">The sequence shown here is derived from an EMBL/GenBank/DDBJ whole genome shotgun (WGS) entry which is preliminary data.</text>
</comment>
<evidence type="ECO:0000256" key="5">
    <source>
        <dbReference type="ARBA" id="ARBA00022723"/>
    </source>
</evidence>
<reference evidence="14 15" key="1">
    <citation type="journal article" date="2020" name="Mol. Biol. Evol.">
        <title>Distinct Expression and Methylation Patterns for Genes with Different Fates following a Single Whole-Genome Duplication in Flowering Plants.</title>
        <authorList>
            <person name="Shi T."/>
            <person name="Rahmani R.S."/>
            <person name="Gugger P.F."/>
            <person name="Wang M."/>
            <person name="Li H."/>
            <person name="Zhang Y."/>
            <person name="Li Z."/>
            <person name="Wang Q."/>
            <person name="Van de Peer Y."/>
            <person name="Marchal K."/>
            <person name="Chen J."/>
        </authorList>
    </citation>
    <scope>NUCLEOTIDE SEQUENCE [LARGE SCALE GENOMIC DNA]</scope>
    <source>
        <tissue evidence="14">Leaf</tissue>
    </source>
</reference>
<evidence type="ECO:0000256" key="10">
    <source>
        <dbReference type="PIRSR" id="PIRSR601929-2"/>
    </source>
</evidence>
<evidence type="ECO:0000256" key="12">
    <source>
        <dbReference type="RuleBase" id="RU366015"/>
    </source>
</evidence>
<keyword evidence="4 12" id="KW-0964">Secreted</keyword>
<proteinExistence type="inferred from homology"/>
<evidence type="ECO:0000259" key="13">
    <source>
        <dbReference type="SMART" id="SM00835"/>
    </source>
</evidence>
<dbReference type="GO" id="GO:0030145">
    <property type="term" value="F:manganese ion binding"/>
    <property type="evidence" value="ECO:0007669"/>
    <property type="project" value="UniProtKB-UniRule"/>
</dbReference>
<feature type="domain" description="Cupin type-1" evidence="13">
    <location>
        <begin position="66"/>
        <end position="212"/>
    </location>
</feature>
<evidence type="ECO:0000256" key="6">
    <source>
        <dbReference type="ARBA" id="ARBA00022729"/>
    </source>
</evidence>
<dbReference type="Pfam" id="PF00190">
    <property type="entry name" value="Cupin_1"/>
    <property type="match status" value="1"/>
</dbReference>
<name>A0A822YDD9_NELNU</name>
<dbReference type="GO" id="GO:0009506">
    <property type="term" value="C:plasmodesma"/>
    <property type="evidence" value="ECO:0007669"/>
    <property type="project" value="UniProtKB-ARBA"/>
</dbReference>
<protein>
    <recommendedName>
        <fullName evidence="12">Germin-like protein</fullName>
    </recommendedName>
</protein>
<sequence>MESSVLYFILVLVCLCTSILTCLADSSSPLQDVCPSASLRQQQTIFMNGLPCKNPITIMASDFKNSNLNHPGDTDNFLRSSMNIITAADFPGLNTLGLSIARTDLDVDGMVLPHYHPRASEMLFVMEGVVVAGFIDTGNQLFQKMLSKGDVFVIPRGLLHFSLNAGYEIAAIVSVLNSQNPGVVSITEAMFGFSDLDGLQKRFLSFSSGEVDLLIGGNMTRGLKLPHHHVDNDN</sequence>
<dbReference type="InterPro" id="IPR011051">
    <property type="entry name" value="RmlC_Cupin_sf"/>
</dbReference>
<evidence type="ECO:0000256" key="11">
    <source>
        <dbReference type="PIRSR" id="PIRSR601929-3"/>
    </source>
</evidence>
<evidence type="ECO:0000313" key="15">
    <source>
        <dbReference type="Proteomes" id="UP000607653"/>
    </source>
</evidence>
<keyword evidence="7 11" id="KW-1015">Disulfide bond</keyword>
<dbReference type="AlphaFoldDB" id="A0A822YDD9"/>
<dbReference type="PANTHER" id="PTHR31238">
    <property type="entry name" value="GERMIN-LIKE PROTEIN SUBFAMILY 3 MEMBER 3"/>
    <property type="match status" value="1"/>
</dbReference>
<accession>A0A822YDD9</accession>
<evidence type="ECO:0000256" key="4">
    <source>
        <dbReference type="ARBA" id="ARBA00022525"/>
    </source>
</evidence>
<dbReference type="FunFam" id="2.60.120.10:FF:000025">
    <property type="entry name" value="germin-like protein subfamily 2 member 1"/>
    <property type="match status" value="1"/>
</dbReference>
<evidence type="ECO:0000313" key="14">
    <source>
        <dbReference type="EMBL" id="DAD30352.1"/>
    </source>
</evidence>
<feature type="binding site" evidence="10">
    <location>
        <position position="160"/>
    </location>
    <ligand>
        <name>Mn(2+)</name>
        <dbReference type="ChEBI" id="CHEBI:29035"/>
    </ligand>
</feature>